<evidence type="ECO:0000313" key="2">
    <source>
        <dbReference type="Proteomes" id="UP000233766"/>
    </source>
</evidence>
<reference evidence="1 2" key="1">
    <citation type="submission" date="2017-12" db="EMBL/GenBank/DDBJ databases">
        <title>Sequencing the genomes of 1000 Actinobacteria strains.</title>
        <authorList>
            <person name="Klenk H.-P."/>
        </authorList>
    </citation>
    <scope>NUCLEOTIDE SEQUENCE [LARGE SCALE GENOMIC DNA]</scope>
    <source>
        <strain evidence="1 2">DSM 44489</strain>
    </source>
</reference>
<dbReference type="AlphaFoldDB" id="A0A2N3V5N1"/>
<dbReference type="RefSeq" id="WP_101469081.1">
    <property type="nucleotide sequence ID" value="NZ_PJMW01000003.1"/>
</dbReference>
<comment type="caution">
    <text evidence="1">The sequence shown here is derived from an EMBL/GenBank/DDBJ whole genome shotgun (WGS) entry which is preliminary data.</text>
</comment>
<evidence type="ECO:0000313" key="1">
    <source>
        <dbReference type="EMBL" id="PKV76937.1"/>
    </source>
</evidence>
<organism evidence="1 2">
    <name type="scientific">Nocardia fluminea</name>
    <dbReference type="NCBI Taxonomy" id="134984"/>
    <lineage>
        <taxon>Bacteria</taxon>
        <taxon>Bacillati</taxon>
        <taxon>Actinomycetota</taxon>
        <taxon>Actinomycetes</taxon>
        <taxon>Mycobacteriales</taxon>
        <taxon>Nocardiaceae</taxon>
        <taxon>Nocardia</taxon>
    </lineage>
</organism>
<dbReference type="EMBL" id="PJMW01000003">
    <property type="protein sequence ID" value="PKV76937.1"/>
    <property type="molecule type" value="Genomic_DNA"/>
</dbReference>
<proteinExistence type="predicted"/>
<protein>
    <submittedName>
        <fullName evidence="1">Uncharacterized protein</fullName>
    </submittedName>
</protein>
<dbReference type="Proteomes" id="UP000233766">
    <property type="component" value="Unassembled WGS sequence"/>
</dbReference>
<gene>
    <name evidence="1" type="ORF">ATK86_7344</name>
</gene>
<sequence length="167" mass="18477">MLTVLESGTPIDISFTDLMKYHGPHFPGGVAHAYCAMRDAAAVLGPVERREVTVRTAFPGPGGRDAIEMALRAVTGGRFVVVPELAATDRGATLARYVWEFRYRDRTVLVRLRDAGFVTDEFIELGARHDRTAADDERLTVLKQQMTDRLLAGEIGEVYEVVPHSPH</sequence>
<accession>A0A2N3V5N1</accession>
<name>A0A2N3V5N1_9NOCA</name>
<keyword evidence="2" id="KW-1185">Reference proteome</keyword>
<dbReference type="OrthoDB" id="1680380at2"/>